<reference evidence="3" key="1">
    <citation type="submission" date="2016-07" db="EMBL/GenBank/DDBJ databases">
        <authorList>
            <person name="Florea S."/>
            <person name="Webb J.S."/>
            <person name="Jaromczyk J."/>
            <person name="Schardl C.L."/>
        </authorList>
    </citation>
    <scope>NUCLEOTIDE SEQUENCE [LARGE SCALE GENOMIC DNA]</scope>
    <source>
        <strain evidence="3">CY1</strain>
    </source>
</reference>
<feature type="compositionally biased region" description="Low complexity" evidence="1">
    <location>
        <begin position="193"/>
        <end position="223"/>
    </location>
</feature>
<name>A0A1V4HFV2_9BACL</name>
<dbReference type="AlphaFoldDB" id="A0A1V4HFV2"/>
<organism evidence="2 3">
    <name type="scientific">Paenibacillus ferrarius</name>
    <dbReference type="NCBI Taxonomy" id="1469647"/>
    <lineage>
        <taxon>Bacteria</taxon>
        <taxon>Bacillati</taxon>
        <taxon>Bacillota</taxon>
        <taxon>Bacilli</taxon>
        <taxon>Bacillales</taxon>
        <taxon>Paenibacillaceae</taxon>
        <taxon>Paenibacillus</taxon>
    </lineage>
</organism>
<dbReference type="EMBL" id="MBTG01000022">
    <property type="protein sequence ID" value="OPH54501.1"/>
    <property type="molecule type" value="Genomic_DNA"/>
</dbReference>
<evidence type="ECO:0008006" key="4">
    <source>
        <dbReference type="Google" id="ProtNLM"/>
    </source>
</evidence>
<dbReference type="Pfam" id="PF07875">
    <property type="entry name" value="Coat_F"/>
    <property type="match status" value="1"/>
</dbReference>
<accession>A0A1V4HFV2</accession>
<evidence type="ECO:0000313" key="3">
    <source>
        <dbReference type="Proteomes" id="UP000190626"/>
    </source>
</evidence>
<feature type="compositionally biased region" description="Polar residues" evidence="1">
    <location>
        <begin position="224"/>
        <end position="244"/>
    </location>
</feature>
<proteinExistence type="predicted"/>
<dbReference type="InterPro" id="IPR012851">
    <property type="entry name" value="Spore_coat_CotF-like"/>
</dbReference>
<gene>
    <name evidence="2" type="ORF">BC351_31460</name>
</gene>
<dbReference type="OrthoDB" id="2382401at2"/>
<dbReference type="STRING" id="1469647.BC351_31460"/>
<keyword evidence="3" id="KW-1185">Reference proteome</keyword>
<comment type="caution">
    <text evidence="2">The sequence shown here is derived from an EMBL/GenBank/DDBJ whole genome shotgun (WGS) entry which is preliminary data.</text>
</comment>
<evidence type="ECO:0000313" key="2">
    <source>
        <dbReference type="EMBL" id="OPH54501.1"/>
    </source>
</evidence>
<feature type="compositionally biased region" description="Basic and acidic residues" evidence="1">
    <location>
        <begin position="262"/>
        <end position="271"/>
    </location>
</feature>
<sequence length="271" mass="30208">MYQQNQNSYQQQQQQSQQQVHLQEQDFANFVLSELKRSAREYTTAALEAANPQIRQTFQTLLLKTLQDQAAVFNELQKLGAYEVQPAQQQQIQQELQKQSQTAAQLQTFVQQNLNRSATAGYQQQDQIAIGQQHAQNQQQPQHQQQSQQQNQIAALHQAPIQPMINASQYPNAVYNSQGQGFASHQQPSYSNQQGQSFQDQSYGQSSYGQSQAGYSASSAFGSTESTPITSKTANTSITSRAQTSMLAPSSSAVSESSYISKHHEGSKYSF</sequence>
<evidence type="ECO:0000256" key="1">
    <source>
        <dbReference type="SAM" id="MobiDB-lite"/>
    </source>
</evidence>
<protein>
    <recommendedName>
        <fullName evidence="4">Spore coat protein</fullName>
    </recommendedName>
</protein>
<feature type="region of interest" description="Disordered" evidence="1">
    <location>
        <begin position="176"/>
        <end position="271"/>
    </location>
</feature>
<dbReference type="RefSeq" id="WP_079415015.1">
    <property type="nucleotide sequence ID" value="NZ_MBTG01000022.1"/>
</dbReference>
<dbReference type="Proteomes" id="UP000190626">
    <property type="component" value="Unassembled WGS sequence"/>
</dbReference>
<feature type="compositionally biased region" description="Low complexity" evidence="1">
    <location>
        <begin position="245"/>
        <end position="260"/>
    </location>
</feature>
<feature type="region of interest" description="Disordered" evidence="1">
    <location>
        <begin position="131"/>
        <end position="154"/>
    </location>
</feature>
<feature type="compositionally biased region" description="Polar residues" evidence="1">
    <location>
        <begin position="176"/>
        <end position="192"/>
    </location>
</feature>